<protein>
    <submittedName>
        <fullName evidence="2">Uncharacterized protein</fullName>
    </submittedName>
</protein>
<sequence>MIADSLLRASIWLAATPTPTPSGAPDDDLVTPGVAGFVVTFLVALAAVLLALDMVRRIRRVRYRAEINEKLDAEQAAEDDDRPDTDR</sequence>
<reference evidence="2" key="1">
    <citation type="submission" date="2023-06" db="EMBL/GenBank/DDBJ databases">
        <title>MT1 and MT2 Draft Genomes of Novel Species.</title>
        <authorList>
            <person name="Venkateswaran K."/>
        </authorList>
    </citation>
    <scope>NUCLEOTIDE SEQUENCE</scope>
    <source>
        <strain evidence="2">F6_8S_P_1B</strain>
    </source>
</reference>
<accession>A0ABT8KED2</accession>
<dbReference type="RefSeq" id="WP_301212384.1">
    <property type="nucleotide sequence ID" value="NZ_JAROCF010000001.1"/>
</dbReference>
<dbReference type="EMBL" id="JAROCF010000001">
    <property type="protein sequence ID" value="MDN4615813.1"/>
    <property type="molecule type" value="Genomic_DNA"/>
</dbReference>
<dbReference type="Proteomes" id="UP001174208">
    <property type="component" value="Unassembled WGS sequence"/>
</dbReference>
<keyword evidence="1" id="KW-0812">Transmembrane</keyword>
<proteinExistence type="predicted"/>
<feature type="transmembrane region" description="Helical" evidence="1">
    <location>
        <begin position="29"/>
        <end position="52"/>
    </location>
</feature>
<name>A0ABT8KED2_9MICO</name>
<keyword evidence="1" id="KW-1133">Transmembrane helix</keyword>
<keyword evidence="1" id="KW-0472">Membrane</keyword>
<evidence type="ECO:0000256" key="1">
    <source>
        <dbReference type="SAM" id="Phobius"/>
    </source>
</evidence>
<keyword evidence="3" id="KW-1185">Reference proteome</keyword>
<evidence type="ECO:0000313" key="2">
    <source>
        <dbReference type="EMBL" id="MDN4615813.1"/>
    </source>
</evidence>
<organism evidence="2 3">
    <name type="scientific">Leifsonia williamsii</name>
    <dbReference type="NCBI Taxonomy" id="3035919"/>
    <lineage>
        <taxon>Bacteria</taxon>
        <taxon>Bacillati</taxon>
        <taxon>Actinomycetota</taxon>
        <taxon>Actinomycetes</taxon>
        <taxon>Micrococcales</taxon>
        <taxon>Microbacteriaceae</taxon>
        <taxon>Leifsonia</taxon>
    </lineage>
</organism>
<evidence type="ECO:0000313" key="3">
    <source>
        <dbReference type="Proteomes" id="UP001174208"/>
    </source>
</evidence>
<gene>
    <name evidence="2" type="ORF">P5G50_15275</name>
</gene>
<comment type="caution">
    <text evidence="2">The sequence shown here is derived from an EMBL/GenBank/DDBJ whole genome shotgun (WGS) entry which is preliminary data.</text>
</comment>